<evidence type="ECO:0000256" key="4">
    <source>
        <dbReference type="ARBA" id="ARBA00023015"/>
    </source>
</evidence>
<dbReference type="NCBIfam" id="TIGR00242">
    <property type="entry name" value="division/cell wall cluster transcriptional repressor MraZ"/>
    <property type="match status" value="1"/>
</dbReference>
<dbReference type="PATRIC" id="fig|398512.5.peg.204"/>
<feature type="domain" description="SpoVT-AbrB" evidence="8">
    <location>
        <begin position="5"/>
        <end position="47"/>
    </location>
</feature>
<evidence type="ECO:0000313" key="10">
    <source>
        <dbReference type="Proteomes" id="UP000036923"/>
    </source>
</evidence>
<keyword evidence="3" id="KW-0677">Repeat</keyword>
<sequence length="145" mass="16509">MFSGEYQHSVDPKGRLIMPSKFREGLGDKFMITRGLDDCLFVYSMADWESFEAKLKSLPMTDNNARAFVRFFLSGATECELDKQGRILVPQNLRDYAGIDKDVAVVGVSSRVEIWDKDKWQKYISDVNDNPNELAKNLTSIGLVF</sequence>
<reference evidence="10" key="1">
    <citation type="submission" date="2015-07" db="EMBL/GenBank/DDBJ databases">
        <title>Near-Complete Genome Sequence of the Cellulolytic Bacterium Bacteroides (Pseudobacteroides) cellulosolvens ATCC 35603.</title>
        <authorList>
            <person name="Dassa B."/>
            <person name="Utturkar S.M."/>
            <person name="Klingeman D.M."/>
            <person name="Hurt R.A."/>
            <person name="Keller M."/>
            <person name="Xu J."/>
            <person name="Reddy Y.H.K."/>
            <person name="Borovok I."/>
            <person name="Grinberg I.R."/>
            <person name="Lamed R."/>
            <person name="Zhivin O."/>
            <person name="Bayer E.A."/>
            <person name="Brown S.D."/>
        </authorList>
    </citation>
    <scope>NUCLEOTIDE SEQUENCE [LARGE SCALE GENOMIC DNA]</scope>
    <source>
        <strain evidence="10">DSM 2933</strain>
    </source>
</reference>
<dbReference type="GO" id="GO:0000976">
    <property type="term" value="F:transcription cis-regulatory region binding"/>
    <property type="evidence" value="ECO:0007669"/>
    <property type="project" value="TreeGrafter"/>
</dbReference>
<dbReference type="AlphaFoldDB" id="A0A0L6JGD2"/>
<accession>A0A0L6JGD2</accession>
<keyword evidence="10" id="KW-1185">Reference proteome</keyword>
<evidence type="ECO:0000256" key="5">
    <source>
        <dbReference type="ARBA" id="ARBA00023125"/>
    </source>
</evidence>
<dbReference type="Proteomes" id="UP000036923">
    <property type="component" value="Unassembled WGS sequence"/>
</dbReference>
<dbReference type="GO" id="GO:0005737">
    <property type="term" value="C:cytoplasm"/>
    <property type="evidence" value="ECO:0007669"/>
    <property type="project" value="UniProtKB-UniRule"/>
</dbReference>
<comment type="similarity">
    <text evidence="7">Belongs to the MraZ family.</text>
</comment>
<dbReference type="GO" id="GO:0003700">
    <property type="term" value="F:DNA-binding transcription factor activity"/>
    <property type="evidence" value="ECO:0007669"/>
    <property type="project" value="UniProtKB-UniRule"/>
</dbReference>
<dbReference type="Pfam" id="PF02381">
    <property type="entry name" value="MraZ"/>
    <property type="match status" value="2"/>
</dbReference>
<keyword evidence="6 7" id="KW-0804">Transcription</keyword>
<dbReference type="GO" id="GO:0009295">
    <property type="term" value="C:nucleoid"/>
    <property type="evidence" value="ECO:0007669"/>
    <property type="project" value="UniProtKB-SubCell"/>
</dbReference>
<keyword evidence="4 7" id="KW-0805">Transcription regulation</keyword>
<dbReference type="PROSITE" id="PS51740">
    <property type="entry name" value="SPOVT_ABRB"/>
    <property type="match status" value="2"/>
</dbReference>
<comment type="caution">
    <text evidence="9">The sequence shown here is derived from an EMBL/GenBank/DDBJ whole genome shotgun (WGS) entry which is preliminary data.</text>
</comment>
<dbReference type="PANTHER" id="PTHR34701">
    <property type="entry name" value="TRANSCRIPTIONAL REGULATOR MRAZ"/>
    <property type="match status" value="1"/>
</dbReference>
<dbReference type="InterPro" id="IPR037914">
    <property type="entry name" value="SpoVT-AbrB_sf"/>
</dbReference>
<comment type="subcellular location">
    <subcellularLocation>
        <location evidence="7">Cytoplasm</location>
        <location evidence="7">Nucleoid</location>
    </subcellularLocation>
</comment>
<dbReference type="STRING" id="398512.Bccel_0193"/>
<dbReference type="CDD" id="cd16320">
    <property type="entry name" value="MraZ_N"/>
    <property type="match status" value="1"/>
</dbReference>
<dbReference type="EMBL" id="LGTC01000001">
    <property type="protein sequence ID" value="KNY24936.1"/>
    <property type="molecule type" value="Genomic_DNA"/>
</dbReference>
<dbReference type="FunFam" id="3.40.1550.20:FF:000002">
    <property type="entry name" value="Transcriptional regulator MraZ"/>
    <property type="match status" value="1"/>
</dbReference>
<evidence type="ECO:0000259" key="8">
    <source>
        <dbReference type="PROSITE" id="PS51740"/>
    </source>
</evidence>
<dbReference type="RefSeq" id="WP_036939616.1">
    <property type="nucleotide sequence ID" value="NZ_JQKC01000009.1"/>
</dbReference>
<evidence type="ECO:0000313" key="9">
    <source>
        <dbReference type="EMBL" id="KNY24936.1"/>
    </source>
</evidence>
<evidence type="ECO:0000256" key="6">
    <source>
        <dbReference type="ARBA" id="ARBA00023163"/>
    </source>
</evidence>
<dbReference type="InterPro" id="IPR038619">
    <property type="entry name" value="MraZ_sf"/>
</dbReference>
<dbReference type="Gene3D" id="3.40.1550.20">
    <property type="entry name" value="Transcriptional regulator MraZ domain"/>
    <property type="match status" value="1"/>
</dbReference>
<comment type="subunit">
    <text evidence="7">Forms oligomers.</text>
</comment>
<dbReference type="InterPro" id="IPR035644">
    <property type="entry name" value="MraZ_C"/>
</dbReference>
<proteinExistence type="inferred from homology"/>
<feature type="domain" description="SpoVT-AbrB" evidence="8">
    <location>
        <begin position="76"/>
        <end position="119"/>
    </location>
</feature>
<dbReference type="GO" id="GO:2000143">
    <property type="term" value="P:negative regulation of DNA-templated transcription initiation"/>
    <property type="evidence" value="ECO:0007669"/>
    <property type="project" value="TreeGrafter"/>
</dbReference>
<dbReference type="InterPro" id="IPR003444">
    <property type="entry name" value="MraZ"/>
</dbReference>
<dbReference type="CDD" id="cd16321">
    <property type="entry name" value="MraZ_C"/>
    <property type="match status" value="1"/>
</dbReference>
<dbReference type="eggNOG" id="COG2001">
    <property type="taxonomic scope" value="Bacteria"/>
</dbReference>
<dbReference type="SUPFAM" id="SSF89447">
    <property type="entry name" value="AbrB/MazE/MraZ-like"/>
    <property type="match status" value="1"/>
</dbReference>
<evidence type="ECO:0000256" key="1">
    <source>
        <dbReference type="ARBA" id="ARBA00013860"/>
    </source>
</evidence>
<evidence type="ECO:0000256" key="7">
    <source>
        <dbReference type="HAMAP-Rule" id="MF_01008"/>
    </source>
</evidence>
<keyword evidence="5 7" id="KW-0238">DNA-binding</keyword>
<dbReference type="InterPro" id="IPR007159">
    <property type="entry name" value="SpoVT-AbrB_dom"/>
</dbReference>
<dbReference type="InterPro" id="IPR035642">
    <property type="entry name" value="MraZ_N"/>
</dbReference>
<evidence type="ECO:0000256" key="3">
    <source>
        <dbReference type="ARBA" id="ARBA00022737"/>
    </source>
</evidence>
<gene>
    <name evidence="7" type="primary">mraZ</name>
    <name evidence="9" type="ORF">Bccel_0193</name>
</gene>
<dbReference type="PANTHER" id="PTHR34701:SF1">
    <property type="entry name" value="TRANSCRIPTIONAL REGULATOR MRAZ"/>
    <property type="match status" value="1"/>
</dbReference>
<name>A0A0L6JGD2_9FIRM</name>
<dbReference type="HAMAP" id="MF_01008">
    <property type="entry name" value="MraZ"/>
    <property type="match status" value="1"/>
</dbReference>
<organism evidence="9 10">
    <name type="scientific">Pseudobacteroides cellulosolvens ATCC 35603 = DSM 2933</name>
    <dbReference type="NCBI Taxonomy" id="398512"/>
    <lineage>
        <taxon>Bacteria</taxon>
        <taxon>Bacillati</taxon>
        <taxon>Bacillota</taxon>
        <taxon>Clostridia</taxon>
        <taxon>Eubacteriales</taxon>
        <taxon>Oscillospiraceae</taxon>
        <taxon>Pseudobacteroides</taxon>
    </lineage>
</organism>
<evidence type="ECO:0000256" key="2">
    <source>
        <dbReference type="ARBA" id="ARBA00022490"/>
    </source>
</evidence>
<protein>
    <recommendedName>
        <fullName evidence="1 7">Transcriptional regulator MraZ</fullName>
    </recommendedName>
</protein>
<dbReference type="OrthoDB" id="9807753at2"/>
<keyword evidence="2 7" id="KW-0963">Cytoplasm</keyword>
<dbReference type="InterPro" id="IPR020603">
    <property type="entry name" value="MraZ_dom"/>
</dbReference>